<dbReference type="Gene3D" id="3.20.20.450">
    <property type="entry name" value="EAL domain"/>
    <property type="match status" value="1"/>
</dbReference>
<dbReference type="CDD" id="cd01949">
    <property type="entry name" value="GGDEF"/>
    <property type="match status" value="1"/>
</dbReference>
<dbReference type="PROSITE" id="PS50883">
    <property type="entry name" value="EAL"/>
    <property type="match status" value="1"/>
</dbReference>
<feature type="transmembrane region" description="Helical" evidence="2">
    <location>
        <begin position="249"/>
        <end position="271"/>
    </location>
</feature>
<feature type="domain" description="GGDEF" evidence="4">
    <location>
        <begin position="487"/>
        <end position="623"/>
    </location>
</feature>
<feature type="domain" description="EAL" evidence="3">
    <location>
        <begin position="631"/>
        <end position="883"/>
    </location>
</feature>
<dbReference type="InterPro" id="IPR000160">
    <property type="entry name" value="GGDEF_dom"/>
</dbReference>
<dbReference type="PANTHER" id="PTHR33121">
    <property type="entry name" value="CYCLIC DI-GMP PHOSPHODIESTERASE PDEF"/>
    <property type="match status" value="1"/>
</dbReference>
<dbReference type="NCBIfam" id="TIGR00254">
    <property type="entry name" value="GGDEF"/>
    <property type="match status" value="1"/>
</dbReference>
<dbReference type="CDD" id="cd01948">
    <property type="entry name" value="EAL"/>
    <property type="match status" value="1"/>
</dbReference>
<feature type="transmembrane region" description="Helical" evidence="2">
    <location>
        <begin position="158"/>
        <end position="177"/>
    </location>
</feature>
<organism evidence="5 6">
    <name type="scientific">Kineosporia succinea</name>
    <dbReference type="NCBI Taxonomy" id="84632"/>
    <lineage>
        <taxon>Bacteria</taxon>
        <taxon>Bacillati</taxon>
        <taxon>Actinomycetota</taxon>
        <taxon>Actinomycetes</taxon>
        <taxon>Kineosporiales</taxon>
        <taxon>Kineosporiaceae</taxon>
        <taxon>Kineosporia</taxon>
    </lineage>
</organism>
<feature type="region of interest" description="Disordered" evidence="1">
    <location>
        <begin position="44"/>
        <end position="122"/>
    </location>
</feature>
<dbReference type="InterPro" id="IPR050706">
    <property type="entry name" value="Cyclic-di-GMP_PDE-like"/>
</dbReference>
<comment type="caution">
    <text evidence="5">The sequence shown here is derived from an EMBL/GenBank/DDBJ whole genome shotgun (WGS) entry which is preliminary data.</text>
</comment>
<reference evidence="5 6" key="1">
    <citation type="submission" date="2023-07" db="EMBL/GenBank/DDBJ databases">
        <title>Sequencing the genomes of 1000 actinobacteria strains.</title>
        <authorList>
            <person name="Klenk H.-P."/>
        </authorList>
    </citation>
    <scope>NUCLEOTIDE SEQUENCE [LARGE SCALE GENOMIC DNA]</scope>
    <source>
        <strain evidence="5 6">DSM 44388</strain>
    </source>
</reference>
<dbReference type="SUPFAM" id="SSF141868">
    <property type="entry name" value="EAL domain-like"/>
    <property type="match status" value="1"/>
</dbReference>
<feature type="compositionally biased region" description="Low complexity" evidence="1">
    <location>
        <begin position="99"/>
        <end position="116"/>
    </location>
</feature>
<feature type="compositionally biased region" description="Basic and acidic residues" evidence="1">
    <location>
        <begin position="67"/>
        <end position="79"/>
    </location>
</feature>
<dbReference type="InterPro" id="IPR043128">
    <property type="entry name" value="Rev_trsase/Diguanyl_cyclase"/>
</dbReference>
<feature type="region of interest" description="Disordered" evidence="1">
    <location>
        <begin position="1"/>
        <end position="31"/>
    </location>
</feature>
<feature type="transmembrane region" description="Helical" evidence="2">
    <location>
        <begin position="215"/>
        <end position="237"/>
    </location>
</feature>
<evidence type="ECO:0000259" key="3">
    <source>
        <dbReference type="PROSITE" id="PS50883"/>
    </source>
</evidence>
<dbReference type="PROSITE" id="PS50887">
    <property type="entry name" value="GGDEF"/>
    <property type="match status" value="1"/>
</dbReference>
<evidence type="ECO:0000256" key="1">
    <source>
        <dbReference type="SAM" id="MobiDB-lite"/>
    </source>
</evidence>
<dbReference type="Pfam" id="PF00563">
    <property type="entry name" value="EAL"/>
    <property type="match status" value="1"/>
</dbReference>
<keyword evidence="6" id="KW-1185">Reference proteome</keyword>
<feature type="transmembrane region" description="Helical" evidence="2">
    <location>
        <begin position="399"/>
        <end position="417"/>
    </location>
</feature>
<feature type="transmembrane region" description="Helical" evidence="2">
    <location>
        <begin position="314"/>
        <end position="332"/>
    </location>
</feature>
<evidence type="ECO:0000259" key="4">
    <source>
        <dbReference type="PROSITE" id="PS50887"/>
    </source>
</evidence>
<dbReference type="SMART" id="SM00267">
    <property type="entry name" value="GGDEF"/>
    <property type="match status" value="1"/>
</dbReference>
<dbReference type="Proteomes" id="UP001235712">
    <property type="component" value="Unassembled WGS sequence"/>
</dbReference>
<feature type="transmembrane region" description="Helical" evidence="2">
    <location>
        <begin position="352"/>
        <end position="370"/>
    </location>
</feature>
<dbReference type="RefSeq" id="WP_307243292.1">
    <property type="nucleotide sequence ID" value="NZ_JAUSQZ010000001.1"/>
</dbReference>
<feature type="compositionally biased region" description="Pro residues" evidence="1">
    <location>
        <begin position="56"/>
        <end position="66"/>
    </location>
</feature>
<keyword evidence="2" id="KW-0472">Membrane</keyword>
<feature type="transmembrane region" description="Helical" evidence="2">
    <location>
        <begin position="127"/>
        <end position="146"/>
    </location>
</feature>
<dbReference type="InterPro" id="IPR001633">
    <property type="entry name" value="EAL_dom"/>
</dbReference>
<dbReference type="SUPFAM" id="SSF55073">
    <property type="entry name" value="Nucleotide cyclase"/>
    <property type="match status" value="1"/>
</dbReference>
<dbReference type="Pfam" id="PF00990">
    <property type="entry name" value="GGDEF"/>
    <property type="match status" value="1"/>
</dbReference>
<evidence type="ECO:0000313" key="6">
    <source>
        <dbReference type="Proteomes" id="UP001235712"/>
    </source>
</evidence>
<proteinExistence type="predicted"/>
<protein>
    <submittedName>
        <fullName evidence="5">Diguanylate cyclase (GGDEF)-like protein</fullName>
    </submittedName>
</protein>
<dbReference type="InterPro" id="IPR035919">
    <property type="entry name" value="EAL_sf"/>
</dbReference>
<evidence type="ECO:0000256" key="2">
    <source>
        <dbReference type="SAM" id="Phobius"/>
    </source>
</evidence>
<gene>
    <name evidence="5" type="ORF">J2S57_003105</name>
</gene>
<sequence>MGVSRQSDRRAVVAPARRDQPHSDAETAGRDAVIDIVAMIPTAPERLGAQSATKPPNLPATPGPPRKPADTDVTERDDVPDGETFLAGPVTNATSTDLPQPVRRAPSAAPRPTAGPSEPPAATSRPWGLLISLAQVAVIIAVIAGVMPLTPPDARTSLAVAGPFVLLCTALSLLRSARGEVVSPIVSQAWWVLGAAYAAMAVAVAWWASTGTEHPGPVLAAVTLGRIGQVTGVLMLLRARSPRWASGDGLDAVVVVAGATAFGVVALELVLTYRTGDALGGSVFSWLPLLVDVVIFVLAVTTMAATSRPLRSQLHWLAVGLIAVTVADLLSFRVSGGPALVTALTPHSSAPVGAGLLALLGHATVGWGAAAGPGGARSTRVVRVCHLARLLPGPRGDGPAMLVVTGCAVLVAVSLVVPGAPRIGAGIALVCLVAAVFRTREVLRADRAQGLATGSWHTDALTGLADRRALAEALAGPITGGTAPGRAGTGLLLVDLDNFKDVNEALGHQTGDRLLTAVGARLRGTLRPGQMLARLGSDEFAVLLPGAGPHEAQLIATRLQEALLRPFDVGGSRLHVAASIGIASTAGPGAAVGTDAQADLLRRADVALHQAQRTRTGQALYDPAGDDGSERLRRTGELRQALARGDIEVHVQPQVDLRTGRIIGAEALARWRHPHDGVLLPAAFLPLAEHTGLAKPMTALVLERALAACASWWREGYRIPVSVNLSPDDLRDEELPGRVWAALHRQSLPAEALRVEITEQSLMTDPETASELLRRWRADGLSVSIDDFGTGYSSLSYLRQLEVDEVKIDQAFVADMARKNTVTIVSHTIRMAHDLKARVVAEGIEDVSTARQLAELGCDFGQGLLYGGAMPAPEFLVRLRAVPALSAEHPRLP</sequence>
<dbReference type="EMBL" id="JAUSQZ010000001">
    <property type="protein sequence ID" value="MDP9827356.1"/>
    <property type="molecule type" value="Genomic_DNA"/>
</dbReference>
<dbReference type="InterPro" id="IPR029787">
    <property type="entry name" value="Nucleotide_cyclase"/>
</dbReference>
<name>A0ABT9P484_9ACTN</name>
<accession>A0ABT9P484</accession>
<evidence type="ECO:0000313" key="5">
    <source>
        <dbReference type="EMBL" id="MDP9827356.1"/>
    </source>
</evidence>
<dbReference type="PANTHER" id="PTHR33121:SF79">
    <property type="entry name" value="CYCLIC DI-GMP PHOSPHODIESTERASE PDED-RELATED"/>
    <property type="match status" value="1"/>
</dbReference>
<dbReference type="SMART" id="SM00052">
    <property type="entry name" value="EAL"/>
    <property type="match status" value="1"/>
</dbReference>
<dbReference type="Gene3D" id="3.30.70.270">
    <property type="match status" value="1"/>
</dbReference>
<feature type="transmembrane region" description="Helical" evidence="2">
    <location>
        <begin position="283"/>
        <end position="302"/>
    </location>
</feature>
<keyword evidence="2" id="KW-0812">Transmembrane</keyword>
<feature type="transmembrane region" description="Helical" evidence="2">
    <location>
        <begin position="189"/>
        <end position="209"/>
    </location>
</feature>
<keyword evidence="2" id="KW-1133">Transmembrane helix</keyword>